<dbReference type="Gene3D" id="3.30.565.10">
    <property type="entry name" value="Histidine kinase-like ATPase, C-terminal domain"/>
    <property type="match status" value="1"/>
</dbReference>
<evidence type="ECO:0000313" key="3">
    <source>
        <dbReference type="EMBL" id="GGX94021.1"/>
    </source>
</evidence>
<dbReference type="Pfam" id="PF13581">
    <property type="entry name" value="HATPase_c_2"/>
    <property type="match status" value="1"/>
</dbReference>
<keyword evidence="1" id="KW-0418">Kinase</keyword>
<dbReference type="InterPro" id="IPR036890">
    <property type="entry name" value="HATPase_C_sf"/>
</dbReference>
<evidence type="ECO:0000313" key="4">
    <source>
        <dbReference type="Proteomes" id="UP000645555"/>
    </source>
</evidence>
<accession>A0A918NT48</accession>
<evidence type="ECO:0000256" key="1">
    <source>
        <dbReference type="ARBA" id="ARBA00022527"/>
    </source>
</evidence>
<feature type="domain" description="Histidine kinase/HSP90-like ATPase" evidence="2">
    <location>
        <begin position="37"/>
        <end position="146"/>
    </location>
</feature>
<dbReference type="EMBL" id="BMWD01000040">
    <property type="protein sequence ID" value="GGX94021.1"/>
    <property type="molecule type" value="Genomic_DNA"/>
</dbReference>
<name>A0A918NT48_9ACTN</name>
<keyword evidence="1" id="KW-0723">Serine/threonine-protein kinase</keyword>
<dbReference type="InterPro" id="IPR050267">
    <property type="entry name" value="Anti-sigma-factor_SerPK"/>
</dbReference>
<reference evidence="3" key="1">
    <citation type="journal article" date="2014" name="Int. J. Syst. Evol. Microbiol.">
        <title>Complete genome sequence of Corynebacterium casei LMG S-19264T (=DSM 44701T), isolated from a smear-ripened cheese.</title>
        <authorList>
            <consortium name="US DOE Joint Genome Institute (JGI-PGF)"/>
            <person name="Walter F."/>
            <person name="Albersmeier A."/>
            <person name="Kalinowski J."/>
            <person name="Ruckert C."/>
        </authorList>
    </citation>
    <scope>NUCLEOTIDE SEQUENCE</scope>
    <source>
        <strain evidence="3">JCM 4956</strain>
    </source>
</reference>
<reference evidence="3" key="2">
    <citation type="submission" date="2020-09" db="EMBL/GenBank/DDBJ databases">
        <authorList>
            <person name="Sun Q."/>
            <person name="Ohkuma M."/>
        </authorList>
    </citation>
    <scope>NUCLEOTIDE SEQUENCE</scope>
    <source>
        <strain evidence="3">JCM 4956</strain>
    </source>
</reference>
<dbReference type="PANTHER" id="PTHR35526">
    <property type="entry name" value="ANTI-SIGMA-F FACTOR RSBW-RELATED"/>
    <property type="match status" value="1"/>
</dbReference>
<dbReference type="Proteomes" id="UP000645555">
    <property type="component" value="Unassembled WGS sequence"/>
</dbReference>
<gene>
    <name evidence="3" type="ORF">GCM10010515_71100</name>
</gene>
<dbReference type="InterPro" id="IPR003594">
    <property type="entry name" value="HATPase_dom"/>
</dbReference>
<protein>
    <recommendedName>
        <fullName evidence="2">Histidine kinase/HSP90-like ATPase domain-containing protein</fullName>
    </recommendedName>
</protein>
<dbReference type="AlphaFoldDB" id="A0A918NT48"/>
<keyword evidence="1" id="KW-0808">Transferase</keyword>
<dbReference type="PANTHER" id="PTHR35526:SF3">
    <property type="entry name" value="ANTI-SIGMA-F FACTOR RSBW"/>
    <property type="match status" value="1"/>
</dbReference>
<keyword evidence="4" id="KW-1185">Reference proteome</keyword>
<proteinExistence type="predicted"/>
<organism evidence="3 4">
    <name type="scientific">Streptomyces fructofermentans</name>
    <dbReference type="NCBI Taxonomy" id="152141"/>
    <lineage>
        <taxon>Bacteria</taxon>
        <taxon>Bacillati</taxon>
        <taxon>Actinomycetota</taxon>
        <taxon>Actinomycetes</taxon>
        <taxon>Kitasatosporales</taxon>
        <taxon>Streptomycetaceae</taxon>
        <taxon>Streptomyces</taxon>
    </lineage>
</organism>
<dbReference type="CDD" id="cd16936">
    <property type="entry name" value="HATPase_RsbW-like"/>
    <property type="match status" value="1"/>
</dbReference>
<dbReference type="GO" id="GO:0004674">
    <property type="term" value="F:protein serine/threonine kinase activity"/>
    <property type="evidence" value="ECO:0007669"/>
    <property type="project" value="UniProtKB-KW"/>
</dbReference>
<sequence>MTTTAVRTPHEVARRAGTVMDEKFKVAPRCGDNPPLPEDANKVGVMRRITAARLRHCGLEALADDVMVLVSEMLTNALVHSGASEIGLHITVSEGYLRITVIDGMAGAPVPKAVGENDESGRGLGLVETLVKAHGGEWDTSESGDRTWCSLALPAAAQL</sequence>
<dbReference type="SUPFAM" id="SSF55874">
    <property type="entry name" value="ATPase domain of HSP90 chaperone/DNA topoisomerase II/histidine kinase"/>
    <property type="match status" value="1"/>
</dbReference>
<evidence type="ECO:0000259" key="2">
    <source>
        <dbReference type="Pfam" id="PF13581"/>
    </source>
</evidence>
<comment type="caution">
    <text evidence="3">The sequence shown here is derived from an EMBL/GenBank/DDBJ whole genome shotgun (WGS) entry which is preliminary data.</text>
</comment>
<dbReference type="RefSeq" id="WP_229916891.1">
    <property type="nucleotide sequence ID" value="NZ_BMWD01000040.1"/>
</dbReference>